<dbReference type="SUPFAM" id="SSF141868">
    <property type="entry name" value="EAL domain-like"/>
    <property type="match status" value="1"/>
</dbReference>
<dbReference type="Pfam" id="PF00563">
    <property type="entry name" value="EAL"/>
    <property type="match status" value="1"/>
</dbReference>
<dbReference type="InterPro" id="IPR029787">
    <property type="entry name" value="Nucleotide_cyclase"/>
</dbReference>
<comment type="cofactor">
    <cofactor evidence="1">
        <name>Mg(2+)</name>
        <dbReference type="ChEBI" id="CHEBI:18420"/>
    </cofactor>
</comment>
<dbReference type="InterPro" id="IPR000160">
    <property type="entry name" value="GGDEF_dom"/>
</dbReference>
<dbReference type="PROSITE" id="PS50112">
    <property type="entry name" value="PAS"/>
    <property type="match status" value="1"/>
</dbReference>
<sequence length="570" mass="63638">KEDITELKRYQESLRMSATVFDATSEGIILTDADGCIRTVNPAFTRITGYEAEEVLGKPATIFSPEDSSEVAVKVWEELASHDNWSGEVTSYRKDGSWFHQWVSVTTLHDEGGACSGYVIIISDITQHKADQARILYQANYDLLTGLPNRTLLMDRLHQALRAARRSQGKVAVVFIDLDRFKTVNDLYGHVTGDELLEQVAERLRGAVRETDTVARFGGDEFVIVVQQAQGGDEVALLANRVIKLIAQPFELSKRKVTIGASLGITLYPNDVCLHDSVEEMGNSLLSNADMAMYQAKARGRNHFQFFEQRMQEEIKMNLSLEQDLRHALANNELQVYYQPITDGPSGRVVSVEALLRWHHPEKGMIPPASFIPLAEETGLIYEIGNWVFQTACREVKQWHDECGLTVGLSVNLSARQRDRGFGPEELKRLLEETGLEPRYLTLEITENLLLEESEAVLDWLHGLKACGVHLSVDDFGTGYSSLSYLKQFPVDLLKIDQSFVRGIPEDKDDASLVKAIIAMAGSLGIGVVAEGVETEAQREYLLALGCVLMQGYRFDPPLPAEEVLRKYAA</sequence>
<dbReference type="NCBIfam" id="TIGR00229">
    <property type="entry name" value="sensory_box"/>
    <property type="match status" value="1"/>
</dbReference>
<dbReference type="AlphaFoldDB" id="A0A7C5IXI6"/>
<evidence type="ECO:0000256" key="4">
    <source>
        <dbReference type="ARBA" id="ARBA00051114"/>
    </source>
</evidence>
<dbReference type="InterPro" id="IPR001633">
    <property type="entry name" value="EAL_dom"/>
</dbReference>
<keyword evidence="3" id="KW-0973">c-di-GMP</keyword>
<comment type="caution">
    <text evidence="9">The sequence shown here is derived from an EMBL/GenBank/DDBJ whole genome shotgun (WGS) entry which is preliminary data.</text>
</comment>
<organism evidence="9">
    <name type="scientific">Thiolapillus brandeum</name>
    <dbReference type="NCBI Taxonomy" id="1076588"/>
    <lineage>
        <taxon>Bacteria</taxon>
        <taxon>Pseudomonadati</taxon>
        <taxon>Pseudomonadota</taxon>
        <taxon>Gammaproteobacteria</taxon>
        <taxon>Chromatiales</taxon>
        <taxon>Sedimenticolaceae</taxon>
        <taxon>Thiolapillus</taxon>
    </lineage>
</organism>
<dbReference type="CDD" id="cd01948">
    <property type="entry name" value="EAL"/>
    <property type="match status" value="1"/>
</dbReference>
<accession>A0A7C5IXI6</accession>
<dbReference type="PROSITE" id="PS50887">
    <property type="entry name" value="GGDEF"/>
    <property type="match status" value="1"/>
</dbReference>
<reference evidence="9" key="1">
    <citation type="journal article" date="2020" name="mSystems">
        <title>Genome- and Community-Level Interaction Insights into Carbon Utilization and Element Cycling Functions of Hydrothermarchaeota in Hydrothermal Sediment.</title>
        <authorList>
            <person name="Zhou Z."/>
            <person name="Liu Y."/>
            <person name="Xu W."/>
            <person name="Pan J."/>
            <person name="Luo Z.H."/>
            <person name="Li M."/>
        </authorList>
    </citation>
    <scope>NUCLEOTIDE SEQUENCE [LARGE SCALE GENOMIC DNA]</scope>
    <source>
        <strain evidence="9">HyVt-535</strain>
    </source>
</reference>
<feature type="non-terminal residue" evidence="9">
    <location>
        <position position="1"/>
    </location>
</feature>
<dbReference type="SMART" id="SM00052">
    <property type="entry name" value="EAL"/>
    <property type="match status" value="1"/>
</dbReference>
<dbReference type="Pfam" id="PF00990">
    <property type="entry name" value="GGDEF"/>
    <property type="match status" value="1"/>
</dbReference>
<feature type="domain" description="PAS" evidence="5">
    <location>
        <begin position="13"/>
        <end position="82"/>
    </location>
</feature>
<dbReference type="Pfam" id="PF13426">
    <property type="entry name" value="PAS_9"/>
    <property type="match status" value="1"/>
</dbReference>
<dbReference type="SMART" id="SM00091">
    <property type="entry name" value="PAS"/>
    <property type="match status" value="1"/>
</dbReference>
<evidence type="ECO:0000259" key="8">
    <source>
        <dbReference type="PROSITE" id="PS50887"/>
    </source>
</evidence>
<dbReference type="FunFam" id="3.30.70.270:FF:000001">
    <property type="entry name" value="Diguanylate cyclase domain protein"/>
    <property type="match status" value="1"/>
</dbReference>
<dbReference type="InterPro" id="IPR000014">
    <property type="entry name" value="PAS"/>
</dbReference>
<evidence type="ECO:0000256" key="1">
    <source>
        <dbReference type="ARBA" id="ARBA00001946"/>
    </source>
</evidence>
<dbReference type="PROSITE" id="PS50883">
    <property type="entry name" value="EAL"/>
    <property type="match status" value="1"/>
</dbReference>
<dbReference type="EMBL" id="DROM01000005">
    <property type="protein sequence ID" value="HHH12614.1"/>
    <property type="molecule type" value="Genomic_DNA"/>
</dbReference>
<dbReference type="Proteomes" id="UP000886100">
    <property type="component" value="Unassembled WGS sequence"/>
</dbReference>
<feature type="domain" description="PAC" evidence="6">
    <location>
        <begin position="85"/>
        <end position="137"/>
    </location>
</feature>
<dbReference type="InterPro" id="IPR052155">
    <property type="entry name" value="Biofilm_reg_signaling"/>
</dbReference>
<dbReference type="Gene3D" id="3.20.20.450">
    <property type="entry name" value="EAL domain"/>
    <property type="match status" value="1"/>
</dbReference>
<evidence type="ECO:0000256" key="2">
    <source>
        <dbReference type="ARBA" id="ARBA00012282"/>
    </source>
</evidence>
<evidence type="ECO:0000259" key="6">
    <source>
        <dbReference type="PROSITE" id="PS50113"/>
    </source>
</evidence>
<feature type="domain" description="EAL" evidence="7">
    <location>
        <begin position="318"/>
        <end position="570"/>
    </location>
</feature>
<dbReference type="CDD" id="cd01949">
    <property type="entry name" value="GGDEF"/>
    <property type="match status" value="1"/>
</dbReference>
<dbReference type="SUPFAM" id="SSF55073">
    <property type="entry name" value="Nucleotide cyclase"/>
    <property type="match status" value="1"/>
</dbReference>
<comment type="catalytic activity">
    <reaction evidence="4">
        <text>3',3'-c-di-GMP + H2O = 5'-phosphoguanylyl(3'-&gt;5')guanosine + H(+)</text>
        <dbReference type="Rhea" id="RHEA:24902"/>
        <dbReference type="ChEBI" id="CHEBI:15377"/>
        <dbReference type="ChEBI" id="CHEBI:15378"/>
        <dbReference type="ChEBI" id="CHEBI:58754"/>
        <dbReference type="ChEBI" id="CHEBI:58805"/>
        <dbReference type="EC" id="3.1.4.52"/>
    </reaction>
    <physiologicalReaction direction="left-to-right" evidence="4">
        <dbReference type="Rhea" id="RHEA:24903"/>
    </physiologicalReaction>
</comment>
<evidence type="ECO:0000256" key="3">
    <source>
        <dbReference type="ARBA" id="ARBA00022636"/>
    </source>
</evidence>
<dbReference type="Gene3D" id="3.30.450.20">
    <property type="entry name" value="PAS domain"/>
    <property type="match status" value="1"/>
</dbReference>
<dbReference type="InterPro" id="IPR043128">
    <property type="entry name" value="Rev_trsase/Diguanyl_cyclase"/>
</dbReference>
<dbReference type="SMART" id="SM00086">
    <property type="entry name" value="PAC"/>
    <property type="match status" value="1"/>
</dbReference>
<dbReference type="PANTHER" id="PTHR44757:SF2">
    <property type="entry name" value="BIOFILM ARCHITECTURE MAINTENANCE PROTEIN MBAA"/>
    <property type="match status" value="1"/>
</dbReference>
<protein>
    <recommendedName>
        <fullName evidence="2">cyclic-guanylate-specific phosphodiesterase</fullName>
        <ecNumber evidence="2">3.1.4.52</ecNumber>
    </recommendedName>
</protein>
<dbReference type="NCBIfam" id="TIGR00254">
    <property type="entry name" value="GGDEF"/>
    <property type="match status" value="1"/>
</dbReference>
<dbReference type="PROSITE" id="PS50113">
    <property type="entry name" value="PAC"/>
    <property type="match status" value="1"/>
</dbReference>
<evidence type="ECO:0000313" key="9">
    <source>
        <dbReference type="EMBL" id="HHH12614.1"/>
    </source>
</evidence>
<dbReference type="CDD" id="cd00130">
    <property type="entry name" value="PAS"/>
    <property type="match status" value="1"/>
</dbReference>
<feature type="domain" description="GGDEF" evidence="8">
    <location>
        <begin position="169"/>
        <end position="309"/>
    </location>
</feature>
<gene>
    <name evidence="9" type="ORF">ENJ98_00095</name>
</gene>
<proteinExistence type="predicted"/>
<dbReference type="SMART" id="SM00267">
    <property type="entry name" value="GGDEF"/>
    <property type="match status" value="1"/>
</dbReference>
<dbReference type="InterPro" id="IPR000700">
    <property type="entry name" value="PAS-assoc_C"/>
</dbReference>
<dbReference type="EC" id="3.1.4.52" evidence="2"/>
<evidence type="ECO:0000259" key="7">
    <source>
        <dbReference type="PROSITE" id="PS50883"/>
    </source>
</evidence>
<dbReference type="GO" id="GO:0071732">
    <property type="term" value="P:cellular response to nitric oxide"/>
    <property type="evidence" value="ECO:0007669"/>
    <property type="project" value="UniProtKB-ARBA"/>
</dbReference>
<name>A0A7C5IXI6_9GAMM</name>
<dbReference type="Gene3D" id="3.30.70.270">
    <property type="match status" value="1"/>
</dbReference>
<dbReference type="GO" id="GO:0071111">
    <property type="term" value="F:cyclic-guanylate-specific phosphodiesterase activity"/>
    <property type="evidence" value="ECO:0007669"/>
    <property type="project" value="UniProtKB-EC"/>
</dbReference>
<dbReference type="SUPFAM" id="SSF55785">
    <property type="entry name" value="PYP-like sensor domain (PAS domain)"/>
    <property type="match status" value="1"/>
</dbReference>
<dbReference type="InterPro" id="IPR035965">
    <property type="entry name" value="PAS-like_dom_sf"/>
</dbReference>
<dbReference type="FunFam" id="3.20.20.450:FF:000001">
    <property type="entry name" value="Cyclic di-GMP phosphodiesterase yahA"/>
    <property type="match status" value="1"/>
</dbReference>
<evidence type="ECO:0000259" key="5">
    <source>
        <dbReference type="PROSITE" id="PS50112"/>
    </source>
</evidence>
<dbReference type="PANTHER" id="PTHR44757">
    <property type="entry name" value="DIGUANYLATE CYCLASE DGCP"/>
    <property type="match status" value="1"/>
</dbReference>
<dbReference type="InterPro" id="IPR001610">
    <property type="entry name" value="PAC"/>
</dbReference>
<dbReference type="InterPro" id="IPR035919">
    <property type="entry name" value="EAL_sf"/>
</dbReference>